<accession>A0AAD6SIA5</accession>
<organism evidence="1 2">
    <name type="scientific">Mycena alexandri</name>
    <dbReference type="NCBI Taxonomy" id="1745969"/>
    <lineage>
        <taxon>Eukaryota</taxon>
        <taxon>Fungi</taxon>
        <taxon>Dikarya</taxon>
        <taxon>Basidiomycota</taxon>
        <taxon>Agaricomycotina</taxon>
        <taxon>Agaricomycetes</taxon>
        <taxon>Agaricomycetidae</taxon>
        <taxon>Agaricales</taxon>
        <taxon>Marasmiineae</taxon>
        <taxon>Mycenaceae</taxon>
        <taxon>Mycena</taxon>
    </lineage>
</organism>
<dbReference type="Proteomes" id="UP001218188">
    <property type="component" value="Unassembled WGS sequence"/>
</dbReference>
<evidence type="ECO:0000313" key="2">
    <source>
        <dbReference type="Proteomes" id="UP001218188"/>
    </source>
</evidence>
<proteinExistence type="predicted"/>
<comment type="caution">
    <text evidence="1">The sequence shown here is derived from an EMBL/GenBank/DDBJ whole genome shotgun (WGS) entry which is preliminary data.</text>
</comment>
<gene>
    <name evidence="1" type="ORF">C8F04DRAFT_1266892</name>
</gene>
<sequence>MAKHQKLIPSIGGDETGVEWKTQLEADPDPNESGNLMTPISAMKMQILRDSFENLRNYKGVQGEETPRATPHMPDSTRLILRTRTADIQRPDIITVQAVLTAFTHARFNSVPSAGALRAHSSTGFFFWRPFSHADPPILTSLAIPARGPNGTHEFTPLETYLHRFGPRIHSLSFAYSPIERVCNGWSLEGTRAFHARTLSYTPRLVPQMLFALAPDSVVPATLISLPSPHLASLEVGIFLRGANPLLVAPPLDWAAIDAVVATPQFGSLQWLSFINHVSKKSIVTGVDVPGECARYSRSR</sequence>
<keyword evidence="2" id="KW-1185">Reference proteome</keyword>
<name>A0AAD6SIA5_9AGAR</name>
<reference evidence="1" key="1">
    <citation type="submission" date="2023-03" db="EMBL/GenBank/DDBJ databases">
        <title>Massive genome expansion in bonnet fungi (Mycena s.s.) driven by repeated elements and novel gene families across ecological guilds.</title>
        <authorList>
            <consortium name="Lawrence Berkeley National Laboratory"/>
            <person name="Harder C.B."/>
            <person name="Miyauchi S."/>
            <person name="Viragh M."/>
            <person name="Kuo A."/>
            <person name="Thoen E."/>
            <person name="Andreopoulos B."/>
            <person name="Lu D."/>
            <person name="Skrede I."/>
            <person name="Drula E."/>
            <person name="Henrissat B."/>
            <person name="Morin E."/>
            <person name="Kohler A."/>
            <person name="Barry K."/>
            <person name="LaButti K."/>
            <person name="Morin E."/>
            <person name="Salamov A."/>
            <person name="Lipzen A."/>
            <person name="Mereny Z."/>
            <person name="Hegedus B."/>
            <person name="Baldrian P."/>
            <person name="Stursova M."/>
            <person name="Weitz H."/>
            <person name="Taylor A."/>
            <person name="Grigoriev I.V."/>
            <person name="Nagy L.G."/>
            <person name="Martin F."/>
            <person name="Kauserud H."/>
        </authorList>
    </citation>
    <scope>NUCLEOTIDE SEQUENCE</scope>
    <source>
        <strain evidence="1">CBHHK200</strain>
    </source>
</reference>
<dbReference type="EMBL" id="JARJCM010000123">
    <property type="protein sequence ID" value="KAJ7027498.1"/>
    <property type="molecule type" value="Genomic_DNA"/>
</dbReference>
<evidence type="ECO:0000313" key="1">
    <source>
        <dbReference type="EMBL" id="KAJ7027498.1"/>
    </source>
</evidence>
<dbReference type="AlphaFoldDB" id="A0AAD6SIA5"/>
<protein>
    <submittedName>
        <fullName evidence="1">Uncharacterized protein</fullName>
    </submittedName>
</protein>